<evidence type="ECO:0000259" key="1">
    <source>
        <dbReference type="Pfam" id="PF04865"/>
    </source>
</evidence>
<dbReference type="HOGENOM" id="CLU_046415_1_1_9"/>
<sequence>MISEFEGALNTTLYPGDERRIFLQQETQVIVGLKSNINDAARQNLLRYARGPQLDALGERYDTPRLEAQKATVVLQWTLSAAQTSSVLIEKGKRATPDGQLFFENSEDLTIPAGQTAATVKATATITGPAHNGFSPGQISTIVDPTPYVAAVVNITTSSGGADEEADDDGANVWSGYRERIRLAPTKVSTAGPEDAYIFWAKTASQDIVDVKVLSPADGEILIVVLMKNGELPTEQILGAVLTACTSKKRRPLTDKVSASAPIVVGYDLTATYYISRENSAREAEIRSAIEDAGGSAEQYVLWQKSKIGRAINPDYFRSLALNAGASRLVVTEPEYAEIEEDEVAVAGTVSLTYGGLE</sequence>
<dbReference type="InterPro" id="IPR052726">
    <property type="entry name" value="Phage_Baseplate_Hub"/>
</dbReference>
<organism evidence="4 5">
    <name type="scientific">Desulfitobacterium hafniense (strain Y51)</name>
    <dbReference type="NCBI Taxonomy" id="138119"/>
    <lineage>
        <taxon>Bacteria</taxon>
        <taxon>Bacillati</taxon>
        <taxon>Bacillota</taxon>
        <taxon>Clostridia</taxon>
        <taxon>Eubacteriales</taxon>
        <taxon>Desulfitobacteriaceae</taxon>
        <taxon>Desulfitobacterium</taxon>
    </lineage>
</organism>
<keyword evidence="5" id="KW-1185">Reference proteome</keyword>
<dbReference type="eggNOG" id="COG3948">
    <property type="taxonomic scope" value="Bacteria"/>
</dbReference>
<dbReference type="PANTHER" id="PTHR35862">
    <property type="entry name" value="FELS-2 PROPHAGE PROTEIN"/>
    <property type="match status" value="1"/>
</dbReference>
<dbReference type="AlphaFoldDB" id="Q24VH9"/>
<evidence type="ECO:0000313" key="5">
    <source>
        <dbReference type="Proteomes" id="UP000001946"/>
    </source>
</evidence>
<dbReference type="KEGG" id="dsy:DSY2174"/>
<name>Q24VH9_DESHY</name>
<dbReference type="InterPro" id="IPR058530">
    <property type="entry name" value="Baseplate_J-like_C"/>
</dbReference>
<evidence type="ECO:0000259" key="2">
    <source>
        <dbReference type="Pfam" id="PF26078"/>
    </source>
</evidence>
<proteinExistence type="predicted"/>
<protein>
    <submittedName>
        <fullName evidence="4">Uncharacterized protein</fullName>
    </submittedName>
</protein>
<dbReference type="EMBL" id="AP008230">
    <property type="protein sequence ID" value="BAE83963.1"/>
    <property type="molecule type" value="Genomic_DNA"/>
</dbReference>
<dbReference type="Pfam" id="PF26079">
    <property type="entry name" value="Baseplate_J_C"/>
    <property type="match status" value="1"/>
</dbReference>
<dbReference type="STRING" id="138119.DSY2174"/>
<dbReference type="PIRSF" id="PIRSF020481">
    <property type="entry name" value="BAP"/>
    <property type="match status" value="1"/>
</dbReference>
<dbReference type="InterPro" id="IPR058531">
    <property type="entry name" value="Baseplate_J_M"/>
</dbReference>
<dbReference type="InterPro" id="IPR006949">
    <property type="entry name" value="Barrel_Baseplate_J-like"/>
</dbReference>
<gene>
    <name evidence="4" type="ordered locus">DSY2174</name>
</gene>
<feature type="domain" description="Baseplate J-like C-terminal" evidence="3">
    <location>
        <begin position="267"/>
        <end position="352"/>
    </location>
</feature>
<dbReference type="Pfam" id="PF04865">
    <property type="entry name" value="Baseplate_J"/>
    <property type="match status" value="1"/>
</dbReference>
<evidence type="ECO:0000259" key="3">
    <source>
        <dbReference type="Pfam" id="PF26079"/>
    </source>
</evidence>
<reference evidence="4 5" key="1">
    <citation type="journal article" date="2006" name="J. Bacteriol.">
        <title>Complete genome sequence of the dehalorespiring bacterium Desulfitobacterium hafniense Y51 and comparison with Dehalococcoides ethenogenes 195.</title>
        <authorList>
            <person name="Nonaka H."/>
            <person name="Keresztes G."/>
            <person name="Shinoda Y."/>
            <person name="Ikenaga Y."/>
            <person name="Abe M."/>
            <person name="Naito K."/>
            <person name="Inatomi K."/>
            <person name="Furukawa K."/>
            <person name="Inui M."/>
            <person name="Yukawa H."/>
        </authorList>
    </citation>
    <scope>NUCLEOTIDE SEQUENCE [LARGE SCALE GENOMIC DNA]</scope>
    <source>
        <strain evidence="4 5">Y51</strain>
    </source>
</reference>
<dbReference type="InterPro" id="IPR014507">
    <property type="entry name" value="Baseplate_assembly_J_pred"/>
</dbReference>
<dbReference type="Proteomes" id="UP000001946">
    <property type="component" value="Chromosome"/>
</dbReference>
<dbReference type="PANTHER" id="PTHR35862:SF1">
    <property type="entry name" value="FELS-2 PROPHAGE PROTEIN"/>
    <property type="match status" value="1"/>
</dbReference>
<evidence type="ECO:0000313" key="4">
    <source>
        <dbReference type="EMBL" id="BAE83963.1"/>
    </source>
</evidence>
<feature type="domain" description="Baseplate protein J-like barrel" evidence="1">
    <location>
        <begin position="82"/>
        <end position="161"/>
    </location>
</feature>
<accession>Q24VH9</accession>
<feature type="domain" description="Baseplate J-like central" evidence="2">
    <location>
        <begin position="189"/>
        <end position="260"/>
    </location>
</feature>
<dbReference type="Pfam" id="PF26078">
    <property type="entry name" value="Baseplate_J_M"/>
    <property type="match status" value="1"/>
</dbReference>
<dbReference type="eggNOG" id="COG3299">
    <property type="taxonomic scope" value="Bacteria"/>
</dbReference>